<sequence>MITTFNQTRGAVPTTLSPVEIALEAGVTNERATAMIAACWPLAETFTGRNYFPVTGAVAIANVPEGGGEACWPRAPFPEALTMEFWTGLAWFAATNVFYLPEDGGVTGLAEGRYKFTQEGTVTPTAPAGNVLEAVRALALYQLVHSPARREFRQINAGDSSLTREALDGLFRASGAGILLAGEVRW</sequence>
<dbReference type="AlphaFoldDB" id="A0A411Z877"/>
<reference evidence="1 2" key="1">
    <citation type="submission" date="2018-08" db="EMBL/GenBank/DDBJ databases">
        <title>Flavobacterium tibetense sp. nov., isolated from a wetland YonghuCo on Tibetan Plateau.</title>
        <authorList>
            <person name="Phurbu D."/>
            <person name="Lu H."/>
            <person name="Xing P."/>
        </authorList>
    </citation>
    <scope>NUCLEOTIDE SEQUENCE [LARGE SCALE GENOMIC DNA]</scope>
    <source>
        <strain evidence="1 2">DJC</strain>
    </source>
</reference>
<comment type="caution">
    <text evidence="1">The sequence shown here is derived from an EMBL/GenBank/DDBJ whole genome shotgun (WGS) entry which is preliminary data.</text>
</comment>
<dbReference type="OrthoDB" id="7855092at2"/>
<accession>A0A411Z877</accession>
<evidence type="ECO:0000313" key="2">
    <source>
        <dbReference type="Proteomes" id="UP000284547"/>
    </source>
</evidence>
<gene>
    <name evidence="1" type="ORF">D1012_03795</name>
</gene>
<organism evidence="1 2">
    <name type="scientific">Pseudotabrizicola alkalilacus</name>
    <dbReference type="NCBI Taxonomy" id="2305252"/>
    <lineage>
        <taxon>Bacteria</taxon>
        <taxon>Pseudomonadati</taxon>
        <taxon>Pseudomonadota</taxon>
        <taxon>Alphaproteobacteria</taxon>
        <taxon>Rhodobacterales</taxon>
        <taxon>Paracoccaceae</taxon>
        <taxon>Pseudotabrizicola</taxon>
    </lineage>
</organism>
<evidence type="ECO:0000313" key="1">
    <source>
        <dbReference type="EMBL" id="RGP39236.1"/>
    </source>
</evidence>
<keyword evidence="2" id="KW-1185">Reference proteome</keyword>
<name>A0A411Z877_9RHOB</name>
<dbReference type="EMBL" id="QWEY01000001">
    <property type="protein sequence ID" value="RGP39236.1"/>
    <property type="molecule type" value="Genomic_DNA"/>
</dbReference>
<protein>
    <submittedName>
        <fullName evidence="1">Uncharacterized protein</fullName>
    </submittedName>
</protein>
<dbReference type="RefSeq" id="WP_118149953.1">
    <property type="nucleotide sequence ID" value="NZ_QWEY01000001.1"/>
</dbReference>
<proteinExistence type="predicted"/>
<dbReference type="Proteomes" id="UP000284547">
    <property type="component" value="Unassembled WGS sequence"/>
</dbReference>